<accession>A0A0E9XH48</accession>
<organism evidence="1">
    <name type="scientific">Anguilla anguilla</name>
    <name type="common">European freshwater eel</name>
    <name type="synonym">Muraena anguilla</name>
    <dbReference type="NCBI Taxonomy" id="7936"/>
    <lineage>
        <taxon>Eukaryota</taxon>
        <taxon>Metazoa</taxon>
        <taxon>Chordata</taxon>
        <taxon>Craniata</taxon>
        <taxon>Vertebrata</taxon>
        <taxon>Euteleostomi</taxon>
        <taxon>Actinopterygii</taxon>
        <taxon>Neopterygii</taxon>
        <taxon>Teleostei</taxon>
        <taxon>Anguilliformes</taxon>
        <taxon>Anguillidae</taxon>
        <taxon>Anguilla</taxon>
    </lineage>
</organism>
<name>A0A0E9XH48_ANGAN</name>
<dbReference type="AlphaFoldDB" id="A0A0E9XH48"/>
<evidence type="ECO:0000313" key="1">
    <source>
        <dbReference type="EMBL" id="JAI02053.1"/>
    </source>
</evidence>
<reference evidence="1" key="1">
    <citation type="submission" date="2014-11" db="EMBL/GenBank/DDBJ databases">
        <authorList>
            <person name="Amaro Gonzalez C."/>
        </authorList>
    </citation>
    <scope>NUCLEOTIDE SEQUENCE</scope>
</reference>
<proteinExistence type="predicted"/>
<dbReference type="EMBL" id="GBXM01006525">
    <property type="protein sequence ID" value="JAI02053.1"/>
    <property type="molecule type" value="Transcribed_RNA"/>
</dbReference>
<protein>
    <submittedName>
        <fullName evidence="1">Uncharacterized protein</fullName>
    </submittedName>
</protein>
<reference evidence="1" key="2">
    <citation type="journal article" date="2015" name="Fish Shellfish Immunol.">
        <title>Early steps in the European eel (Anguilla anguilla)-Vibrio vulnificus interaction in the gills: Role of the RtxA13 toxin.</title>
        <authorList>
            <person name="Callol A."/>
            <person name="Pajuelo D."/>
            <person name="Ebbesson L."/>
            <person name="Teles M."/>
            <person name="MacKenzie S."/>
            <person name="Amaro C."/>
        </authorList>
    </citation>
    <scope>NUCLEOTIDE SEQUENCE</scope>
</reference>
<sequence length="25" mass="3082">MCGNQLIRLTRRERENVMDFFCMFA</sequence>